<dbReference type="AlphaFoldDB" id="A0A1H1PAA7"/>
<gene>
    <name evidence="1" type="ORF">SAMN04489812_0824</name>
</gene>
<dbReference type="Proteomes" id="UP000199103">
    <property type="component" value="Chromosome I"/>
</dbReference>
<dbReference type="EMBL" id="LT629772">
    <property type="protein sequence ID" value="SDS08083.1"/>
    <property type="molecule type" value="Genomic_DNA"/>
</dbReference>
<sequence>MANMPTYTVTDGNQNTISQVAPNSLKQFLDECETYAELRRDDWPGRAAIARPVDGRWQVEIVDGRQRLVATTPNADATLDVMRAWAEEDDWWQEAFTWRAAEAG</sequence>
<evidence type="ECO:0000313" key="1">
    <source>
        <dbReference type="EMBL" id="SDS08083.1"/>
    </source>
</evidence>
<keyword evidence="2" id="KW-1185">Reference proteome</keyword>
<proteinExistence type="predicted"/>
<evidence type="ECO:0000313" key="2">
    <source>
        <dbReference type="Proteomes" id="UP000199103"/>
    </source>
</evidence>
<protein>
    <submittedName>
        <fullName evidence="1">Uncharacterized protein</fullName>
    </submittedName>
</protein>
<name>A0A1H1PAA7_9ACTN</name>
<reference evidence="1 2" key="1">
    <citation type="submission" date="2016-10" db="EMBL/GenBank/DDBJ databases">
        <authorList>
            <person name="de Groot N.N."/>
        </authorList>
    </citation>
    <scope>NUCLEOTIDE SEQUENCE [LARGE SCALE GENOMIC DNA]</scope>
    <source>
        <strain evidence="1 2">DSM 21800</strain>
    </source>
</reference>
<accession>A0A1H1PAA7</accession>
<organism evidence="1 2">
    <name type="scientific">Microlunatus soli</name>
    <dbReference type="NCBI Taxonomy" id="630515"/>
    <lineage>
        <taxon>Bacteria</taxon>
        <taxon>Bacillati</taxon>
        <taxon>Actinomycetota</taxon>
        <taxon>Actinomycetes</taxon>
        <taxon>Propionibacteriales</taxon>
        <taxon>Propionibacteriaceae</taxon>
        <taxon>Microlunatus</taxon>
    </lineage>
</organism>